<protein>
    <submittedName>
        <fullName evidence="1">Uncharacterized protein</fullName>
    </submittedName>
</protein>
<gene>
    <name evidence="1" type="ORF">ZIOFF_019211</name>
</gene>
<evidence type="ECO:0000313" key="1">
    <source>
        <dbReference type="EMBL" id="KAG6522077.1"/>
    </source>
</evidence>
<accession>A0A8J5HRB6</accession>
<name>A0A8J5HRB6_ZINOF</name>
<comment type="caution">
    <text evidence="1">The sequence shown here is derived from an EMBL/GenBank/DDBJ whole genome shotgun (WGS) entry which is preliminary data.</text>
</comment>
<reference evidence="1 2" key="1">
    <citation type="submission" date="2020-08" db="EMBL/GenBank/DDBJ databases">
        <title>Plant Genome Project.</title>
        <authorList>
            <person name="Zhang R.-G."/>
        </authorList>
    </citation>
    <scope>NUCLEOTIDE SEQUENCE [LARGE SCALE GENOMIC DNA]</scope>
    <source>
        <tissue evidence="1">Rhizome</tissue>
    </source>
</reference>
<keyword evidence="2" id="KW-1185">Reference proteome</keyword>
<sequence length="86" mass="9631">MKGRDVEKATLLHRAEGESKESPALISIAGPIFRNIVCLRVKRERRTSLCSAKSCMSLQTAYVMVDSSGLRTGSRRKKTEEFDVKD</sequence>
<dbReference type="Proteomes" id="UP000734854">
    <property type="component" value="Unassembled WGS sequence"/>
</dbReference>
<dbReference type="AlphaFoldDB" id="A0A8J5HRB6"/>
<dbReference type="EMBL" id="JACMSC010000005">
    <property type="protein sequence ID" value="KAG6522077.1"/>
    <property type="molecule type" value="Genomic_DNA"/>
</dbReference>
<evidence type="ECO:0000313" key="2">
    <source>
        <dbReference type="Proteomes" id="UP000734854"/>
    </source>
</evidence>
<proteinExistence type="predicted"/>
<organism evidence="1 2">
    <name type="scientific">Zingiber officinale</name>
    <name type="common">Ginger</name>
    <name type="synonym">Amomum zingiber</name>
    <dbReference type="NCBI Taxonomy" id="94328"/>
    <lineage>
        <taxon>Eukaryota</taxon>
        <taxon>Viridiplantae</taxon>
        <taxon>Streptophyta</taxon>
        <taxon>Embryophyta</taxon>
        <taxon>Tracheophyta</taxon>
        <taxon>Spermatophyta</taxon>
        <taxon>Magnoliopsida</taxon>
        <taxon>Liliopsida</taxon>
        <taxon>Zingiberales</taxon>
        <taxon>Zingiberaceae</taxon>
        <taxon>Zingiber</taxon>
    </lineage>
</organism>